<dbReference type="CDD" id="cd18579">
    <property type="entry name" value="ABC_6TM_ABCC_D1"/>
    <property type="match status" value="1"/>
</dbReference>
<dbReference type="InterPro" id="IPR003593">
    <property type="entry name" value="AAA+_ATPase"/>
</dbReference>
<evidence type="ECO:0000256" key="4">
    <source>
        <dbReference type="ARBA" id="ARBA00022737"/>
    </source>
</evidence>
<dbReference type="FunFam" id="3.40.50.300:FF:000997">
    <property type="entry name" value="Multidrug resistance-associated protein 1"/>
    <property type="match status" value="1"/>
</dbReference>
<dbReference type="PROSITE" id="PS50929">
    <property type="entry name" value="ABC_TM1F"/>
    <property type="match status" value="2"/>
</dbReference>
<dbReference type="GO" id="GO:0005524">
    <property type="term" value="F:ATP binding"/>
    <property type="evidence" value="ECO:0007669"/>
    <property type="project" value="UniProtKB-KW"/>
</dbReference>
<evidence type="ECO:0000256" key="8">
    <source>
        <dbReference type="ARBA" id="ARBA00023136"/>
    </source>
</evidence>
<evidence type="ECO:0000256" key="5">
    <source>
        <dbReference type="ARBA" id="ARBA00022741"/>
    </source>
</evidence>
<gene>
    <name evidence="12" type="ORF">SPRG_14439</name>
</gene>
<accession>A0A067BP96</accession>
<dbReference type="PANTHER" id="PTHR24223">
    <property type="entry name" value="ATP-BINDING CASSETTE SUB-FAMILY C"/>
    <property type="match status" value="1"/>
</dbReference>
<evidence type="ECO:0000256" key="3">
    <source>
        <dbReference type="ARBA" id="ARBA00022692"/>
    </source>
</evidence>
<sequence>MSKVSSAKYATFAPKPTARSERHPIEDAGLFKWLFFYWANPLLRTGNDRQLDPDDLWPLQDASKCDAVVASFDPAFKQTRSLLKTFFRIFGWRFFWIGCMQLLAVPCTLYGPYVLQQLLEGMSAGTDSATLITFVASLFGVQVFAALLAVHMDYLDKVIVVRLTSGIQHLLFQKALRLDAASRKAKSAGEISNHFTSDINWIIGMSYYTNYLWILPVQIAITLFMLYSIISWATFVGLGVILLVMPITNVLVNRGHEAFETLMEQKDARMKVINEVFGAIQVIKFNGWEEQFKAKIEALRGAELHTLVRIFNFMASNITLAYAVPALVTVSSFATYSLVLQEPVTPAKVFSALALFNSLKSPLNNFPHTITGTMQAVVALKRIAAYLDLAEKADDCVQTPTTLSPDQLAPLATDKVAIAIDDGAFGWDHEKPIFTDLNLRIHQGELVVVHGLVGEGKSSLCSILLGELDKVRGSVFVGGRVSYFSQQAWIQNMTIRENILFGKPYDRKKYAAVVDACALTKDLAALPAGDRTEIGQKGVNLSGGQKARIALARACYNDGDVFLLDSPLSAVDAIVSNEIFTKCFLGLLSKKTVLLVTHNPEIIASKHVDRTIEIANGICKQTINTTKETFDSAFSPLAAHPMVADGKEDADENDVMDDDVTAVSTVAPHLLSPSLRSPYMPGGFHEMVYTPRQNADGTFEEPLVHGKLVDEEFRSEGRVSSNVFGAYFRAAGGWPVIVLLLCVQSTWQGLAVCGDLWLSKWSASSAVEAPDVFQANAAWNVGVYACFSLGSASIVMVRILSVGFAGRKASRALFEQMTSALLAAPMKFFDTNPTGRILNRFAGDFNALDVGVPFSFMFVLATFFIVLFAMGTTIVVVRSLSFFILPLFYVYYRVGSFYLQPAREIERLGKVTYSPMINLISEAIDGAVVIRAFGAKQERRFQRLHHRNVNRYNESVYAKQIVELWFMLQNQLLSASMILVISLSLVYARAYLTPGLVGLVFNYALNVPLNLQYLIQDASEIEKNMVSPERTIEYTQIPPEAPRVIPGAVSTQSWPSQGAITFENVSFRYKDNDPLVLKDVSVALRGREKVGIVACGRGHLD</sequence>
<keyword evidence="4" id="KW-0677">Repeat</keyword>
<keyword evidence="7 9" id="KW-1133">Transmembrane helix</keyword>
<dbReference type="CDD" id="cd03250">
    <property type="entry name" value="ABCC_MRP_domain1"/>
    <property type="match status" value="1"/>
</dbReference>
<dbReference type="FunFam" id="1.20.1560.10:FF:000013">
    <property type="entry name" value="ABC transporter C family member 2"/>
    <property type="match status" value="1"/>
</dbReference>
<dbReference type="SMART" id="SM00382">
    <property type="entry name" value="AAA"/>
    <property type="match status" value="1"/>
</dbReference>
<keyword evidence="8 9" id="KW-0472">Membrane</keyword>
<reference evidence="12 13" key="1">
    <citation type="journal article" date="2013" name="PLoS Genet.">
        <title>Distinctive expansion of potential virulence genes in the genome of the oomycete fish pathogen Saprolegnia parasitica.</title>
        <authorList>
            <person name="Jiang R.H."/>
            <person name="de Bruijn I."/>
            <person name="Haas B.J."/>
            <person name="Belmonte R."/>
            <person name="Lobach L."/>
            <person name="Christie J."/>
            <person name="van den Ackerveken G."/>
            <person name="Bottin A."/>
            <person name="Bulone V."/>
            <person name="Diaz-Moreno S.M."/>
            <person name="Dumas B."/>
            <person name="Fan L."/>
            <person name="Gaulin E."/>
            <person name="Govers F."/>
            <person name="Grenville-Briggs L.J."/>
            <person name="Horner N.R."/>
            <person name="Levin J.Z."/>
            <person name="Mammella M."/>
            <person name="Meijer H.J."/>
            <person name="Morris P."/>
            <person name="Nusbaum C."/>
            <person name="Oome S."/>
            <person name="Phillips A.J."/>
            <person name="van Rooyen D."/>
            <person name="Rzeszutek E."/>
            <person name="Saraiva M."/>
            <person name="Secombes C.J."/>
            <person name="Seidl M.F."/>
            <person name="Snel B."/>
            <person name="Stassen J.H."/>
            <person name="Sykes S."/>
            <person name="Tripathy S."/>
            <person name="van den Berg H."/>
            <person name="Vega-Arreguin J.C."/>
            <person name="Wawra S."/>
            <person name="Young S.K."/>
            <person name="Zeng Q."/>
            <person name="Dieguez-Uribeondo J."/>
            <person name="Russ C."/>
            <person name="Tyler B.M."/>
            <person name="van West P."/>
        </authorList>
    </citation>
    <scope>NUCLEOTIDE SEQUENCE [LARGE SCALE GENOMIC DNA]</scope>
    <source>
        <strain evidence="12 13">CBS 223.65</strain>
    </source>
</reference>
<dbReference type="Gene3D" id="1.20.1560.10">
    <property type="entry name" value="ABC transporter type 1, transmembrane domain"/>
    <property type="match status" value="2"/>
</dbReference>
<dbReference type="SUPFAM" id="SSF90123">
    <property type="entry name" value="ABC transporter transmembrane region"/>
    <property type="match status" value="2"/>
</dbReference>
<dbReference type="GO" id="GO:0005774">
    <property type="term" value="C:vacuolar membrane"/>
    <property type="evidence" value="ECO:0007669"/>
    <property type="project" value="UniProtKB-SubCell"/>
</dbReference>
<dbReference type="Proteomes" id="UP000030745">
    <property type="component" value="Unassembled WGS sequence"/>
</dbReference>
<proteinExistence type="predicted"/>
<dbReference type="GO" id="GO:0140359">
    <property type="term" value="F:ABC-type transporter activity"/>
    <property type="evidence" value="ECO:0007669"/>
    <property type="project" value="InterPro"/>
</dbReference>
<dbReference type="EMBL" id="KK583316">
    <property type="protein sequence ID" value="KDO20304.1"/>
    <property type="molecule type" value="Genomic_DNA"/>
</dbReference>
<feature type="transmembrane region" description="Helical" evidence="9">
    <location>
        <begin position="875"/>
        <end position="892"/>
    </location>
</feature>
<name>A0A067BP96_SAPPC</name>
<keyword evidence="3 9" id="KW-0812">Transmembrane</keyword>
<evidence type="ECO:0000256" key="9">
    <source>
        <dbReference type="SAM" id="Phobius"/>
    </source>
</evidence>
<dbReference type="GO" id="GO:0016887">
    <property type="term" value="F:ATP hydrolysis activity"/>
    <property type="evidence" value="ECO:0007669"/>
    <property type="project" value="InterPro"/>
</dbReference>
<dbReference type="KEGG" id="spar:SPRG_14439"/>
<evidence type="ECO:0000256" key="1">
    <source>
        <dbReference type="ARBA" id="ARBA00004128"/>
    </source>
</evidence>
<dbReference type="VEuPathDB" id="FungiDB:SPRG_14439"/>
<protein>
    <recommendedName>
        <fullName evidence="14">ABC transmembrane type-1 domain-containing protein</fullName>
    </recommendedName>
</protein>
<dbReference type="InterPro" id="IPR027417">
    <property type="entry name" value="P-loop_NTPase"/>
</dbReference>
<feature type="transmembrane region" description="Helical" evidence="9">
    <location>
        <begin position="972"/>
        <end position="990"/>
    </location>
</feature>
<dbReference type="FunFam" id="1.20.1560.10:FF:000006">
    <property type="entry name" value="ATP-binding cassette, sub-family C (CFTR/MRP), member 9"/>
    <property type="match status" value="1"/>
</dbReference>
<keyword evidence="6" id="KW-0067">ATP-binding</keyword>
<dbReference type="AlphaFoldDB" id="A0A067BP96"/>
<feature type="transmembrane region" description="Helical" evidence="9">
    <location>
        <begin position="850"/>
        <end position="868"/>
    </location>
</feature>
<dbReference type="Gene3D" id="3.40.50.300">
    <property type="entry name" value="P-loop containing nucleotide triphosphate hydrolases"/>
    <property type="match status" value="2"/>
</dbReference>
<evidence type="ECO:0000256" key="7">
    <source>
        <dbReference type="ARBA" id="ARBA00022989"/>
    </source>
</evidence>
<keyword evidence="13" id="KW-1185">Reference proteome</keyword>
<keyword evidence="2" id="KW-0813">Transport</keyword>
<dbReference type="InterPro" id="IPR044726">
    <property type="entry name" value="ABCC_6TM_D2"/>
</dbReference>
<feature type="domain" description="ABC transmembrane type-1" evidence="11">
    <location>
        <begin position="95"/>
        <end position="375"/>
    </location>
</feature>
<dbReference type="RefSeq" id="XP_012208973.1">
    <property type="nucleotide sequence ID" value="XM_012353583.1"/>
</dbReference>
<feature type="domain" description="ABC transporter" evidence="10">
    <location>
        <begin position="418"/>
        <end position="641"/>
    </location>
</feature>
<evidence type="ECO:0000259" key="11">
    <source>
        <dbReference type="PROSITE" id="PS50929"/>
    </source>
</evidence>
<dbReference type="InterPro" id="IPR011527">
    <property type="entry name" value="ABC1_TM_dom"/>
</dbReference>
<feature type="transmembrane region" description="Helical" evidence="9">
    <location>
        <begin position="319"/>
        <end position="339"/>
    </location>
</feature>
<evidence type="ECO:0000256" key="6">
    <source>
        <dbReference type="ARBA" id="ARBA00022840"/>
    </source>
</evidence>
<evidence type="ECO:0000256" key="2">
    <source>
        <dbReference type="ARBA" id="ARBA00022448"/>
    </source>
</evidence>
<dbReference type="Pfam" id="PF00005">
    <property type="entry name" value="ABC_tran"/>
    <property type="match status" value="1"/>
</dbReference>
<dbReference type="PROSITE" id="PS50893">
    <property type="entry name" value="ABC_TRANSPORTER_2"/>
    <property type="match status" value="1"/>
</dbReference>
<dbReference type="OMA" id="EYAICET"/>
<dbReference type="Pfam" id="PF00664">
    <property type="entry name" value="ABC_membrane"/>
    <property type="match status" value="2"/>
</dbReference>
<feature type="domain" description="ABC transmembrane type-1" evidence="11">
    <location>
        <begin position="748"/>
        <end position="1023"/>
    </location>
</feature>
<dbReference type="GeneID" id="24136244"/>
<comment type="subcellular location">
    <subcellularLocation>
        <location evidence="1">Vacuole membrane</location>
        <topology evidence="1">Multi-pass membrane protein</topology>
    </subcellularLocation>
</comment>
<feature type="transmembrane region" description="Helical" evidence="9">
    <location>
        <begin position="131"/>
        <end position="150"/>
    </location>
</feature>
<dbReference type="InterPro" id="IPR044746">
    <property type="entry name" value="ABCC_6TM_D1"/>
</dbReference>
<organism evidence="12 13">
    <name type="scientific">Saprolegnia parasitica (strain CBS 223.65)</name>
    <dbReference type="NCBI Taxonomy" id="695850"/>
    <lineage>
        <taxon>Eukaryota</taxon>
        <taxon>Sar</taxon>
        <taxon>Stramenopiles</taxon>
        <taxon>Oomycota</taxon>
        <taxon>Saprolegniomycetes</taxon>
        <taxon>Saprolegniales</taxon>
        <taxon>Saprolegniaceae</taxon>
        <taxon>Saprolegnia</taxon>
    </lineage>
</organism>
<feature type="transmembrane region" description="Helical" evidence="9">
    <location>
        <begin position="90"/>
        <end position="111"/>
    </location>
</feature>
<evidence type="ECO:0000313" key="13">
    <source>
        <dbReference type="Proteomes" id="UP000030745"/>
    </source>
</evidence>
<dbReference type="SUPFAM" id="SSF52540">
    <property type="entry name" value="P-loop containing nucleoside triphosphate hydrolases"/>
    <property type="match status" value="1"/>
</dbReference>
<dbReference type="PANTHER" id="PTHR24223:SF443">
    <property type="entry name" value="MULTIDRUG-RESISTANCE LIKE PROTEIN 1, ISOFORM I"/>
    <property type="match status" value="1"/>
</dbReference>
<dbReference type="InterPro" id="IPR050173">
    <property type="entry name" value="ABC_transporter_C-like"/>
</dbReference>
<feature type="transmembrane region" description="Helical" evidence="9">
    <location>
        <begin position="912"/>
        <end position="933"/>
    </location>
</feature>
<dbReference type="STRING" id="695850.A0A067BP96"/>
<keyword evidence="5" id="KW-0547">Nucleotide-binding</keyword>
<dbReference type="InterPro" id="IPR036640">
    <property type="entry name" value="ABC1_TM_sf"/>
</dbReference>
<evidence type="ECO:0000313" key="12">
    <source>
        <dbReference type="EMBL" id="KDO20304.1"/>
    </source>
</evidence>
<feature type="transmembrane region" description="Helical" evidence="9">
    <location>
        <begin position="235"/>
        <end position="252"/>
    </location>
</feature>
<evidence type="ECO:0008006" key="14">
    <source>
        <dbReference type="Google" id="ProtNLM"/>
    </source>
</evidence>
<dbReference type="InterPro" id="IPR003439">
    <property type="entry name" value="ABC_transporter-like_ATP-bd"/>
</dbReference>
<dbReference type="OrthoDB" id="6500128at2759"/>
<evidence type="ECO:0000259" key="10">
    <source>
        <dbReference type="PROSITE" id="PS50893"/>
    </source>
</evidence>
<dbReference type="CDD" id="cd18580">
    <property type="entry name" value="ABC_6TM_ABCC_D2"/>
    <property type="match status" value="1"/>
</dbReference>